<reference evidence="3" key="1">
    <citation type="submission" date="2022-01" db="UniProtKB">
        <authorList>
            <consortium name="EnsemblMetazoa"/>
        </authorList>
    </citation>
    <scope>IDENTIFICATION</scope>
</reference>
<keyword evidence="1" id="KW-0812">Transmembrane</keyword>
<name>A0A8I6SGM0_CIMLE</name>
<keyword evidence="1" id="KW-1133">Transmembrane helix</keyword>
<evidence type="ECO:0000313" key="4">
    <source>
        <dbReference type="Proteomes" id="UP000494040"/>
    </source>
</evidence>
<dbReference type="KEGG" id="clec:106673117"/>
<protein>
    <submittedName>
        <fullName evidence="3">Uncharacterized protein</fullName>
    </submittedName>
</protein>
<feature type="transmembrane region" description="Helical" evidence="1">
    <location>
        <begin position="68"/>
        <end position="88"/>
    </location>
</feature>
<dbReference type="AlphaFoldDB" id="A0A8I6SGM0"/>
<accession>A0A8I6SGM0</accession>
<dbReference type="Proteomes" id="UP000494040">
    <property type="component" value="Unassembled WGS sequence"/>
</dbReference>
<dbReference type="EnsemblMetazoa" id="XM_014405098.1">
    <property type="protein sequence ID" value="XP_014260584.1"/>
    <property type="gene ID" value="LOC106673117"/>
</dbReference>
<keyword evidence="1" id="KW-0472">Membrane</keyword>
<evidence type="ECO:0000313" key="3">
    <source>
        <dbReference type="EnsemblMetazoa" id="XP_014260584.1"/>
    </source>
</evidence>
<feature type="chain" id="PRO_5035169415" evidence="2">
    <location>
        <begin position="26"/>
        <end position="138"/>
    </location>
</feature>
<dbReference type="OrthoDB" id="10517378at2759"/>
<proteinExistence type="predicted"/>
<dbReference type="GeneID" id="106673117"/>
<feature type="signal peptide" evidence="2">
    <location>
        <begin position="1"/>
        <end position="25"/>
    </location>
</feature>
<feature type="transmembrane region" description="Helical" evidence="1">
    <location>
        <begin position="108"/>
        <end position="126"/>
    </location>
</feature>
<keyword evidence="4" id="KW-1185">Reference proteome</keyword>
<sequence>MKFEKLFWMQIFEMLLGTLLFGLHAQSDMTHDKWVLFGTAQGFCSPLILQVFRLDVPTFTDSNFSKPINVIILLYCMLAYAAGTSLTIMDAVDGFKSRGGVMVLCKPVIASFLIILLFIDFVVTLCKKKHDIPEENNK</sequence>
<dbReference type="RefSeq" id="XP_014260584.1">
    <property type="nucleotide sequence ID" value="XM_014405098.1"/>
</dbReference>
<evidence type="ECO:0000256" key="2">
    <source>
        <dbReference type="SAM" id="SignalP"/>
    </source>
</evidence>
<evidence type="ECO:0000256" key="1">
    <source>
        <dbReference type="SAM" id="Phobius"/>
    </source>
</evidence>
<organism evidence="3 4">
    <name type="scientific">Cimex lectularius</name>
    <name type="common">Bed bug</name>
    <name type="synonym">Acanthia lectularia</name>
    <dbReference type="NCBI Taxonomy" id="79782"/>
    <lineage>
        <taxon>Eukaryota</taxon>
        <taxon>Metazoa</taxon>
        <taxon>Ecdysozoa</taxon>
        <taxon>Arthropoda</taxon>
        <taxon>Hexapoda</taxon>
        <taxon>Insecta</taxon>
        <taxon>Pterygota</taxon>
        <taxon>Neoptera</taxon>
        <taxon>Paraneoptera</taxon>
        <taxon>Hemiptera</taxon>
        <taxon>Heteroptera</taxon>
        <taxon>Panheteroptera</taxon>
        <taxon>Cimicomorpha</taxon>
        <taxon>Cimicidae</taxon>
        <taxon>Cimex</taxon>
    </lineage>
</organism>
<feature type="transmembrane region" description="Helical" evidence="1">
    <location>
        <begin position="37"/>
        <end position="56"/>
    </location>
</feature>
<keyword evidence="2" id="KW-0732">Signal</keyword>